<keyword evidence="4" id="KW-0597">Phosphoprotein</keyword>
<dbReference type="InterPro" id="IPR036291">
    <property type="entry name" value="NAD(P)-bd_dom_sf"/>
</dbReference>
<dbReference type="RefSeq" id="WP_190826272.1">
    <property type="nucleotide sequence ID" value="NZ_CAWPPI010000033.1"/>
</dbReference>
<dbReference type="Pfam" id="PF00550">
    <property type="entry name" value="PP-binding"/>
    <property type="match status" value="1"/>
</dbReference>
<evidence type="ECO:0000256" key="4">
    <source>
        <dbReference type="ARBA" id="ARBA00022553"/>
    </source>
</evidence>
<sequence>MPIPEFVSDKSITLHGLFEAQVEKTPEAIALVFKEEQLTYRELNERANQLAHYLHSLNVAPEMLVGICLERSIEMIVGMLGILKAGGAMVPLDPSQPQERKAFILADTKVEVLLTLKKLVAGIPVPQSHLVCLDTEYEKIATKSKNNPKNGVQSDNLAHTIYTSGSTGQPKGVMVNHQAICQGFVLMQEICPITQQDRVLQKMPLTFEFSFWELFWPLITGACVVLAKPGGEKDIAYLVKLIALQKISILMFVPSVLQVFLSYEGLKTCKNIRTIFSGGEPLTSALKNRFFNQLPNCQLYDLYGSTEDNAVTYWLCQPDEKLSSFPQGRPLPNVSIYVVDEQLQLVPVGETGELLVGGWGLARGYLNRPELTAQKFISNPFKDKIQERLYRTGDQVRYLSDGTIQILGRIDNQVKVRGFRIELGEIEVVLEAHPAVRQAVVLAREDVSGDKRLVAYVVPTSQESHPQEQSYANNPLRPNLSTQLVPLLRSYLKAHLPEYMVPSAFVLLEAFPLNPNGKVNRQALPAPDQNRTDRSKVYVEPRTPVEELLARIWSQILGIEQVGIYDNFFDLGGHSLLVTQLIIKVQQTFQVELPLLSLFEMPTVAELAQSIAIAQKTGASFTTVGTKTPVNLKAEAILDSTICPNTSAQYTAEPACIFLTGATGFIGAFLLHELLQQTHADIYCLVRAPNLKEGKKRIQSSLESYLLWNESLSCRIIPVVGDLSQPLLGLSQEEFQAMAELVDLIYHNGAWVHHTSPYSVLKAANVLGTQEVLRLASQVKVKPVHFISTLGVFSSVGDSGVQVVREHDSLDDYPLPLDGYCQSKWVAEKLVTIARERGLPVCIYRIGRISGQSQTGVFNKNDFWYKLILGCTQLGCVPEGEMLEDMVPVDYISRAIIYLSRRKESLDKVFHFVNHQSFNSSLLINVLGSLGYPLQQIPYDQWRKYLLKIAEHSPEHTLYPLVSFFPSRSSKKEMSNLGTVQFDCQNTLNGLAGTSIVCPPLDEQLLSTYLSYLIDQRPT</sequence>
<dbReference type="Gene3D" id="1.10.1200.10">
    <property type="entry name" value="ACP-like"/>
    <property type="match status" value="1"/>
</dbReference>
<dbReference type="Pfam" id="PF13193">
    <property type="entry name" value="AMP-binding_C"/>
    <property type="match status" value="1"/>
</dbReference>
<dbReference type="Gene3D" id="3.30.300.30">
    <property type="match status" value="1"/>
</dbReference>
<dbReference type="FunFam" id="3.30.300.30:FF:000010">
    <property type="entry name" value="Enterobactin synthetase component F"/>
    <property type="match status" value="1"/>
</dbReference>
<dbReference type="SMART" id="SM00823">
    <property type="entry name" value="PKS_PP"/>
    <property type="match status" value="1"/>
</dbReference>
<organism evidence="6 7">
    <name type="scientific">Iningainema tapete BLCC-T55</name>
    <dbReference type="NCBI Taxonomy" id="2748662"/>
    <lineage>
        <taxon>Bacteria</taxon>
        <taxon>Bacillati</taxon>
        <taxon>Cyanobacteriota</taxon>
        <taxon>Cyanophyceae</taxon>
        <taxon>Nostocales</taxon>
        <taxon>Scytonemataceae</taxon>
        <taxon>Iningainema tapete</taxon>
    </lineage>
</organism>
<evidence type="ECO:0000256" key="1">
    <source>
        <dbReference type="ARBA" id="ARBA00001957"/>
    </source>
</evidence>
<dbReference type="SUPFAM" id="SSF56801">
    <property type="entry name" value="Acetyl-CoA synthetase-like"/>
    <property type="match status" value="1"/>
</dbReference>
<dbReference type="EMBL" id="JACXAE010000033">
    <property type="protein sequence ID" value="MBD2771979.1"/>
    <property type="molecule type" value="Genomic_DNA"/>
</dbReference>
<dbReference type="CDD" id="cd05235">
    <property type="entry name" value="SDR_e1"/>
    <property type="match status" value="1"/>
</dbReference>
<dbReference type="PROSITE" id="PS50075">
    <property type="entry name" value="CARRIER"/>
    <property type="match status" value="1"/>
</dbReference>
<dbReference type="GO" id="GO:0044550">
    <property type="term" value="P:secondary metabolite biosynthetic process"/>
    <property type="evidence" value="ECO:0007669"/>
    <property type="project" value="UniProtKB-ARBA"/>
</dbReference>
<proteinExistence type="inferred from homology"/>
<evidence type="ECO:0000256" key="2">
    <source>
        <dbReference type="ARBA" id="ARBA00006432"/>
    </source>
</evidence>
<dbReference type="Gene3D" id="3.40.50.980">
    <property type="match status" value="2"/>
</dbReference>
<dbReference type="Proteomes" id="UP000629098">
    <property type="component" value="Unassembled WGS sequence"/>
</dbReference>
<dbReference type="Pfam" id="PF00501">
    <property type="entry name" value="AMP-binding"/>
    <property type="match status" value="1"/>
</dbReference>
<dbReference type="SUPFAM" id="SSF47336">
    <property type="entry name" value="ACP-like"/>
    <property type="match status" value="1"/>
</dbReference>
<dbReference type="InterPro" id="IPR013120">
    <property type="entry name" value="FAR_NAD-bd"/>
</dbReference>
<dbReference type="AlphaFoldDB" id="A0A8J6XIG4"/>
<dbReference type="Pfam" id="PF07993">
    <property type="entry name" value="NAD_binding_4"/>
    <property type="match status" value="1"/>
</dbReference>
<dbReference type="InterPro" id="IPR036736">
    <property type="entry name" value="ACP-like_sf"/>
</dbReference>
<dbReference type="FunFam" id="3.40.50.980:FF:000001">
    <property type="entry name" value="Non-ribosomal peptide synthetase"/>
    <property type="match status" value="1"/>
</dbReference>
<dbReference type="GO" id="GO:0043041">
    <property type="term" value="P:amino acid activation for nonribosomal peptide biosynthetic process"/>
    <property type="evidence" value="ECO:0007669"/>
    <property type="project" value="UniProtKB-ARBA"/>
</dbReference>
<gene>
    <name evidence="6" type="ORF">ICL16_07715</name>
</gene>
<protein>
    <submittedName>
        <fullName evidence="6">Amino acid adenylation domain-containing protein</fullName>
    </submittedName>
</protein>
<dbReference type="PANTHER" id="PTHR44845">
    <property type="entry name" value="CARRIER DOMAIN-CONTAINING PROTEIN"/>
    <property type="match status" value="1"/>
</dbReference>
<evidence type="ECO:0000313" key="6">
    <source>
        <dbReference type="EMBL" id="MBD2771979.1"/>
    </source>
</evidence>
<keyword evidence="7" id="KW-1185">Reference proteome</keyword>
<dbReference type="CDD" id="cd05930">
    <property type="entry name" value="A_NRPS"/>
    <property type="match status" value="1"/>
</dbReference>
<dbReference type="Gene3D" id="3.40.50.720">
    <property type="entry name" value="NAD(P)-binding Rossmann-like Domain"/>
    <property type="match status" value="1"/>
</dbReference>
<dbReference type="InterPro" id="IPR010071">
    <property type="entry name" value="AA_adenyl_dom"/>
</dbReference>
<dbReference type="FunFam" id="2.30.38.10:FF:000001">
    <property type="entry name" value="Non-ribosomal peptide synthetase PvdI"/>
    <property type="match status" value="1"/>
</dbReference>
<evidence type="ECO:0000256" key="3">
    <source>
        <dbReference type="ARBA" id="ARBA00022450"/>
    </source>
</evidence>
<dbReference type="GO" id="GO:0031177">
    <property type="term" value="F:phosphopantetheine binding"/>
    <property type="evidence" value="ECO:0007669"/>
    <property type="project" value="InterPro"/>
</dbReference>
<dbReference type="FunFam" id="3.40.50.12780:FF:000012">
    <property type="entry name" value="Non-ribosomal peptide synthetase"/>
    <property type="match status" value="1"/>
</dbReference>
<comment type="similarity">
    <text evidence="2">Belongs to the ATP-dependent AMP-binding enzyme family.</text>
</comment>
<accession>A0A8J6XIG4</accession>
<reference evidence="6" key="1">
    <citation type="submission" date="2020-09" db="EMBL/GenBank/DDBJ databases">
        <title>Iningainema tapete sp. nov. (Scytonemataceae, Cyanobacteria) from greenhouses in central Florida (USA) produces two types of nodularin with biosynthetic potential for microcystin-LR and anabaenopeptins.</title>
        <authorList>
            <person name="Berthold D.E."/>
            <person name="Lefler F.W."/>
            <person name="Huang I.-S."/>
            <person name="Abdulla H."/>
            <person name="Zimba P.V."/>
            <person name="Laughinghouse H.D. IV."/>
        </authorList>
    </citation>
    <scope>NUCLEOTIDE SEQUENCE</scope>
    <source>
        <strain evidence="6">BLCCT55</strain>
    </source>
</reference>
<dbReference type="FunFam" id="1.10.1200.10:FF:000005">
    <property type="entry name" value="Nonribosomal peptide synthetase 1"/>
    <property type="match status" value="1"/>
</dbReference>
<comment type="cofactor">
    <cofactor evidence="1">
        <name>pantetheine 4'-phosphate</name>
        <dbReference type="ChEBI" id="CHEBI:47942"/>
    </cofactor>
</comment>
<dbReference type="Gene3D" id="2.30.38.10">
    <property type="entry name" value="Luciferase, Domain 3"/>
    <property type="match status" value="1"/>
</dbReference>
<comment type="caution">
    <text evidence="6">The sequence shown here is derived from an EMBL/GenBank/DDBJ whole genome shotgun (WGS) entry which is preliminary data.</text>
</comment>
<keyword evidence="3" id="KW-0596">Phosphopantetheine</keyword>
<dbReference type="InterPro" id="IPR009081">
    <property type="entry name" value="PP-bd_ACP"/>
</dbReference>
<dbReference type="InterPro" id="IPR020806">
    <property type="entry name" value="PKS_PP-bd"/>
</dbReference>
<name>A0A8J6XIG4_9CYAN</name>
<feature type="domain" description="Carrier" evidence="5">
    <location>
        <begin position="540"/>
        <end position="615"/>
    </location>
</feature>
<dbReference type="NCBIfam" id="TIGR01733">
    <property type="entry name" value="AA-adenyl-dom"/>
    <property type="match status" value="1"/>
</dbReference>
<dbReference type="InterPro" id="IPR045851">
    <property type="entry name" value="AMP-bd_C_sf"/>
</dbReference>
<evidence type="ECO:0000259" key="5">
    <source>
        <dbReference type="PROSITE" id="PS50075"/>
    </source>
</evidence>
<dbReference type="InterPro" id="IPR000873">
    <property type="entry name" value="AMP-dep_synth/lig_dom"/>
</dbReference>
<dbReference type="PANTHER" id="PTHR44845:SF6">
    <property type="entry name" value="BETA-ALANINE-ACTIVATING ENZYME"/>
    <property type="match status" value="1"/>
</dbReference>
<evidence type="ECO:0000313" key="7">
    <source>
        <dbReference type="Proteomes" id="UP000629098"/>
    </source>
</evidence>
<dbReference type="InterPro" id="IPR025110">
    <property type="entry name" value="AMP-bd_C"/>
</dbReference>
<dbReference type="SUPFAM" id="SSF51735">
    <property type="entry name" value="NAD(P)-binding Rossmann-fold domains"/>
    <property type="match status" value="1"/>
</dbReference>
<dbReference type="InterPro" id="IPR010080">
    <property type="entry name" value="Thioester_reductase-like_dom"/>
</dbReference>
<dbReference type="NCBIfam" id="TIGR01746">
    <property type="entry name" value="Thioester-redct"/>
    <property type="match status" value="1"/>
</dbReference>